<dbReference type="HOGENOM" id="CLU_453864_0_0_1"/>
<feature type="compositionally biased region" description="Low complexity" evidence="3">
    <location>
        <begin position="192"/>
        <end position="231"/>
    </location>
</feature>
<dbReference type="SMART" id="SM00216">
    <property type="entry name" value="VWD"/>
    <property type="match status" value="1"/>
</dbReference>
<dbReference type="PRINTS" id="PR01217">
    <property type="entry name" value="PRICHEXTENSN"/>
</dbReference>
<feature type="region of interest" description="Disordered" evidence="3">
    <location>
        <begin position="189"/>
        <end position="231"/>
    </location>
</feature>
<evidence type="ECO:0000256" key="2">
    <source>
        <dbReference type="ARBA" id="ARBA00023180"/>
    </source>
</evidence>
<organism evidence="5 6">
    <name type="scientific">Pelodiscus sinensis</name>
    <name type="common">Chinese softshell turtle</name>
    <name type="synonym">Trionyx sinensis</name>
    <dbReference type="NCBI Taxonomy" id="13735"/>
    <lineage>
        <taxon>Eukaryota</taxon>
        <taxon>Metazoa</taxon>
        <taxon>Chordata</taxon>
        <taxon>Craniata</taxon>
        <taxon>Vertebrata</taxon>
        <taxon>Euteleostomi</taxon>
        <taxon>Archelosauria</taxon>
        <taxon>Testudinata</taxon>
        <taxon>Testudines</taxon>
        <taxon>Cryptodira</taxon>
        <taxon>Trionychia</taxon>
        <taxon>Trionychidae</taxon>
        <taxon>Pelodiscus</taxon>
    </lineage>
</organism>
<dbReference type="Pfam" id="PF00094">
    <property type="entry name" value="VWD"/>
    <property type="match status" value="1"/>
</dbReference>
<dbReference type="AlphaFoldDB" id="K7FKT1"/>
<evidence type="ECO:0000313" key="6">
    <source>
        <dbReference type="Proteomes" id="UP000007267"/>
    </source>
</evidence>
<dbReference type="InterPro" id="IPR014853">
    <property type="entry name" value="VWF/SSPO/ZAN-like_Cys-rich_dom"/>
</dbReference>
<keyword evidence="1" id="KW-1015">Disulfide bond</keyword>
<dbReference type="InterPro" id="IPR050780">
    <property type="entry name" value="Mucin_vWF_Thrombospondin_sf"/>
</dbReference>
<keyword evidence="2" id="KW-0325">Glycoprotein</keyword>
<dbReference type="InterPro" id="IPR001846">
    <property type="entry name" value="VWF_type-D"/>
</dbReference>
<proteinExistence type="predicted"/>
<reference evidence="5" key="3">
    <citation type="submission" date="2025-08" db="UniProtKB">
        <authorList>
            <consortium name="Ensembl"/>
        </authorList>
    </citation>
    <scope>IDENTIFICATION</scope>
</reference>
<reference evidence="6" key="1">
    <citation type="submission" date="2011-10" db="EMBL/GenBank/DDBJ databases">
        <authorList>
            <consortium name="Soft-shell Turtle Genome Consortium"/>
        </authorList>
    </citation>
    <scope>NUCLEOTIDE SEQUENCE [LARGE SCALE GENOMIC DNA]</scope>
    <source>
        <strain evidence="6">Daiwa-1</strain>
    </source>
</reference>
<dbReference type="Pfam" id="PF08742">
    <property type="entry name" value="C8"/>
    <property type="match status" value="1"/>
</dbReference>
<dbReference type="SMART" id="SM00832">
    <property type="entry name" value="C8"/>
    <property type="match status" value="1"/>
</dbReference>
<protein>
    <recommendedName>
        <fullName evidence="4">VWFD domain-containing protein</fullName>
    </recommendedName>
</protein>
<dbReference type="GeneTree" id="ENSGT00940000163235"/>
<accession>K7FKT1</accession>
<evidence type="ECO:0000313" key="5">
    <source>
        <dbReference type="Ensembl" id="ENSPSIP00000008641.1"/>
    </source>
</evidence>
<evidence type="ECO:0000259" key="4">
    <source>
        <dbReference type="PROSITE" id="PS51233"/>
    </source>
</evidence>
<evidence type="ECO:0000256" key="1">
    <source>
        <dbReference type="ARBA" id="ARBA00023157"/>
    </source>
</evidence>
<feature type="region of interest" description="Disordered" evidence="3">
    <location>
        <begin position="1"/>
        <end position="162"/>
    </location>
</feature>
<sequence length="602" mass="65903">TISTTTTETTTSKTTPTTTSTTKETSTPSTTTPTTTSTTTTETSTPSTTTPTPTPSTTTPTITTTTVTPTPTTTTPPITTTTTETPTPSTTTPSTTTTTETPTQSTTTPTITTTTTTETTTPSTATSTTAETTSSWTTTPTTTTTTTTSGQGKGKGKREKSSDLDKLPFYLKIEINRHFKAWNTSCPDVHGETTTSTPTTTTTTTSTPTTTPETTTPITTTPGTTTPTTTCIPEVTSTPPSDCKTPNGTLIRQIRESYWPCNCTEAICKDNDTWVLNTIICEDVPKPNCSNGLTPVRVKDECCWHWECDCYCTGWGDPHYVTFDGQYYSYQGNCTYVLVEEIHKKIDNFGVYIDNYHCDARETVSCPRTLIVKYETQEVHVKTLKMFPFIIQVKVNGQEVATPYEKYGMKVFKSGVNYVVEIERIGVNVSYNRLSFSVRLAYKLFGNNTQGQCGTCNNNKTDDCMLPNGKFPGSCETMADHWVVHDPEKPQCTPSVIPTPGPPPVPDTCKPSALCELFKGSVFEKCHRLVDYHNYYRACIYDSCFIPNSQLECASLQIYATICADQGVCVDWRGYTHGTCALNCPSHRVYKACGPIEEVTCK</sequence>
<dbReference type="Ensembl" id="ENSPSIT00000008685.1">
    <property type="protein sequence ID" value="ENSPSIP00000008641.1"/>
    <property type="gene ID" value="ENSPSIG00000007845.1"/>
</dbReference>
<dbReference type="PANTHER" id="PTHR11339:SF406">
    <property type="entry name" value="MUCIN-5AC-LIKE"/>
    <property type="match status" value="1"/>
</dbReference>
<dbReference type="PROSITE" id="PS51233">
    <property type="entry name" value="VWFD"/>
    <property type="match status" value="1"/>
</dbReference>
<keyword evidence="6" id="KW-1185">Reference proteome</keyword>
<dbReference type="Proteomes" id="UP000007267">
    <property type="component" value="Unassembled WGS sequence"/>
</dbReference>
<feature type="domain" description="VWFD" evidence="4">
    <location>
        <begin position="310"/>
        <end position="493"/>
    </location>
</feature>
<feature type="compositionally biased region" description="Low complexity" evidence="3">
    <location>
        <begin position="1"/>
        <end position="149"/>
    </location>
</feature>
<reference evidence="6" key="2">
    <citation type="journal article" date="2013" name="Nat. Genet.">
        <title>The draft genomes of soft-shell turtle and green sea turtle yield insights into the development and evolution of the turtle-specific body plan.</title>
        <authorList>
            <person name="Wang Z."/>
            <person name="Pascual-Anaya J."/>
            <person name="Zadissa A."/>
            <person name="Li W."/>
            <person name="Niimura Y."/>
            <person name="Huang Z."/>
            <person name="Li C."/>
            <person name="White S."/>
            <person name="Xiong Z."/>
            <person name="Fang D."/>
            <person name="Wang B."/>
            <person name="Ming Y."/>
            <person name="Chen Y."/>
            <person name="Zheng Y."/>
            <person name="Kuraku S."/>
            <person name="Pignatelli M."/>
            <person name="Herrero J."/>
            <person name="Beal K."/>
            <person name="Nozawa M."/>
            <person name="Li Q."/>
            <person name="Wang J."/>
            <person name="Zhang H."/>
            <person name="Yu L."/>
            <person name="Shigenobu S."/>
            <person name="Wang J."/>
            <person name="Liu J."/>
            <person name="Flicek P."/>
            <person name="Searle S."/>
            <person name="Wang J."/>
            <person name="Kuratani S."/>
            <person name="Yin Y."/>
            <person name="Aken B."/>
            <person name="Zhang G."/>
            <person name="Irie N."/>
        </authorList>
    </citation>
    <scope>NUCLEOTIDE SEQUENCE [LARGE SCALE GENOMIC DNA]</scope>
    <source>
        <strain evidence="6">Daiwa-1</strain>
    </source>
</reference>
<evidence type="ECO:0000256" key="3">
    <source>
        <dbReference type="SAM" id="MobiDB-lite"/>
    </source>
</evidence>
<dbReference type="EMBL" id="AGCU01158394">
    <property type="status" value="NOT_ANNOTATED_CDS"/>
    <property type="molecule type" value="Genomic_DNA"/>
</dbReference>
<dbReference type="eggNOG" id="KOG1216">
    <property type="taxonomic scope" value="Eukaryota"/>
</dbReference>
<reference evidence="5" key="4">
    <citation type="submission" date="2025-09" db="UniProtKB">
        <authorList>
            <consortium name="Ensembl"/>
        </authorList>
    </citation>
    <scope>IDENTIFICATION</scope>
</reference>
<dbReference type="OMA" id="EKWECDC"/>
<dbReference type="PANTHER" id="PTHR11339">
    <property type="entry name" value="EXTRACELLULAR MATRIX GLYCOPROTEIN RELATED"/>
    <property type="match status" value="1"/>
</dbReference>
<name>K7FKT1_PELSI</name>